<proteinExistence type="predicted"/>
<name>A0A5K7ZHV6_9BACT</name>
<keyword evidence="2" id="KW-1185">Reference proteome</keyword>
<evidence type="ECO:0008006" key="3">
    <source>
        <dbReference type="Google" id="ProtNLM"/>
    </source>
</evidence>
<dbReference type="Proteomes" id="UP000427769">
    <property type="component" value="Chromosome"/>
</dbReference>
<protein>
    <recommendedName>
        <fullName evidence="3">Tetracyclin repressor-like C-terminal domain-containing protein</fullName>
    </recommendedName>
</protein>
<gene>
    <name evidence="1" type="ORF">DSCW_53210</name>
</gene>
<evidence type="ECO:0000313" key="1">
    <source>
        <dbReference type="EMBL" id="BBO77904.1"/>
    </source>
</evidence>
<dbReference type="KEGG" id="dwd:DSCW_53210"/>
<dbReference type="EMBL" id="AP021875">
    <property type="protein sequence ID" value="BBO77904.1"/>
    <property type="molecule type" value="Genomic_DNA"/>
</dbReference>
<organism evidence="1 2">
    <name type="scientific">Desulfosarcina widdelii</name>
    <dbReference type="NCBI Taxonomy" id="947919"/>
    <lineage>
        <taxon>Bacteria</taxon>
        <taxon>Pseudomonadati</taxon>
        <taxon>Thermodesulfobacteriota</taxon>
        <taxon>Desulfobacteria</taxon>
        <taxon>Desulfobacterales</taxon>
        <taxon>Desulfosarcinaceae</taxon>
        <taxon>Desulfosarcina</taxon>
    </lineage>
</organism>
<evidence type="ECO:0000313" key="2">
    <source>
        <dbReference type="Proteomes" id="UP000427769"/>
    </source>
</evidence>
<accession>A0A5K7ZHV6</accession>
<reference evidence="1 2" key="1">
    <citation type="submission" date="2019-11" db="EMBL/GenBank/DDBJ databases">
        <title>Comparative genomics of hydrocarbon-degrading Desulfosarcina strains.</title>
        <authorList>
            <person name="Watanabe M."/>
            <person name="Kojima H."/>
            <person name="Fukui M."/>
        </authorList>
    </citation>
    <scope>NUCLEOTIDE SEQUENCE [LARGE SCALE GENOMIC DNA]</scope>
    <source>
        <strain evidence="1 2">PP31</strain>
    </source>
</reference>
<dbReference type="AlphaFoldDB" id="A0A5K7ZHV6"/>
<sequence>MKGSMKEDTLADYHPIALADILWGIFSGVVLREEVKKVINGSEGFVNGDFDMAFDIFIRGLQAAQN</sequence>